<sequence>ATRRAHPDLIGDNGLFARTRQQAIAGQLGEQGIAQGEGNSSVQQSGVKGHGHGGKLQYQLRIATCNASSMLENTAFRQSRAQHLRLQMQHNGVSILG</sequence>
<dbReference type="EMBL" id="CAUYUJ010008379">
    <property type="protein sequence ID" value="CAK0823775.1"/>
    <property type="molecule type" value="Genomic_DNA"/>
</dbReference>
<accession>A0ABN9RYU9</accession>
<feature type="region of interest" description="Disordered" evidence="1">
    <location>
        <begin position="29"/>
        <end position="53"/>
    </location>
</feature>
<evidence type="ECO:0000313" key="3">
    <source>
        <dbReference type="Proteomes" id="UP001189429"/>
    </source>
</evidence>
<reference evidence="2" key="1">
    <citation type="submission" date="2023-10" db="EMBL/GenBank/DDBJ databases">
        <authorList>
            <person name="Chen Y."/>
            <person name="Shah S."/>
            <person name="Dougan E. K."/>
            <person name="Thang M."/>
            <person name="Chan C."/>
        </authorList>
    </citation>
    <scope>NUCLEOTIDE SEQUENCE [LARGE SCALE GENOMIC DNA]</scope>
</reference>
<name>A0ABN9RYU9_9DINO</name>
<evidence type="ECO:0000256" key="1">
    <source>
        <dbReference type="SAM" id="MobiDB-lite"/>
    </source>
</evidence>
<dbReference type="Proteomes" id="UP001189429">
    <property type="component" value="Unassembled WGS sequence"/>
</dbReference>
<comment type="caution">
    <text evidence="2">The sequence shown here is derived from an EMBL/GenBank/DDBJ whole genome shotgun (WGS) entry which is preliminary data.</text>
</comment>
<feature type="compositionally biased region" description="Polar residues" evidence="1">
    <location>
        <begin position="37"/>
        <end position="46"/>
    </location>
</feature>
<gene>
    <name evidence="2" type="ORF">PCOR1329_LOCUS24357</name>
</gene>
<feature type="non-terminal residue" evidence="2">
    <location>
        <position position="1"/>
    </location>
</feature>
<organism evidence="2 3">
    <name type="scientific">Prorocentrum cordatum</name>
    <dbReference type="NCBI Taxonomy" id="2364126"/>
    <lineage>
        <taxon>Eukaryota</taxon>
        <taxon>Sar</taxon>
        <taxon>Alveolata</taxon>
        <taxon>Dinophyceae</taxon>
        <taxon>Prorocentrales</taxon>
        <taxon>Prorocentraceae</taxon>
        <taxon>Prorocentrum</taxon>
    </lineage>
</organism>
<protein>
    <submittedName>
        <fullName evidence="2">Uncharacterized protein</fullName>
    </submittedName>
</protein>
<proteinExistence type="predicted"/>
<keyword evidence="3" id="KW-1185">Reference proteome</keyword>
<evidence type="ECO:0000313" key="2">
    <source>
        <dbReference type="EMBL" id="CAK0823775.1"/>
    </source>
</evidence>
<feature type="non-terminal residue" evidence="2">
    <location>
        <position position="97"/>
    </location>
</feature>